<evidence type="ECO:0000259" key="1">
    <source>
        <dbReference type="PROSITE" id="PS50041"/>
    </source>
</evidence>
<dbReference type="InterPro" id="IPR016186">
    <property type="entry name" value="C-type_lectin-like/link_sf"/>
</dbReference>
<dbReference type="InterPro" id="IPR001304">
    <property type="entry name" value="C-type_lectin-like"/>
</dbReference>
<evidence type="ECO:0000313" key="2">
    <source>
        <dbReference type="Ensembl" id="ENSPMGP00000029515.1"/>
    </source>
</evidence>
<organism evidence="2 3">
    <name type="scientific">Periophthalmus magnuspinnatus</name>
    <dbReference type="NCBI Taxonomy" id="409849"/>
    <lineage>
        <taxon>Eukaryota</taxon>
        <taxon>Metazoa</taxon>
        <taxon>Chordata</taxon>
        <taxon>Craniata</taxon>
        <taxon>Vertebrata</taxon>
        <taxon>Euteleostomi</taxon>
        <taxon>Actinopterygii</taxon>
        <taxon>Neopterygii</taxon>
        <taxon>Teleostei</taxon>
        <taxon>Neoteleostei</taxon>
        <taxon>Acanthomorphata</taxon>
        <taxon>Gobiaria</taxon>
        <taxon>Gobiiformes</taxon>
        <taxon>Gobioidei</taxon>
        <taxon>Gobiidae</taxon>
        <taxon>Oxudercinae</taxon>
        <taxon>Periophthalmus</taxon>
    </lineage>
</organism>
<dbReference type="SMART" id="SM00034">
    <property type="entry name" value="CLECT"/>
    <property type="match status" value="1"/>
</dbReference>
<dbReference type="Ensembl" id="ENSPMGT00000031415.1">
    <property type="protein sequence ID" value="ENSPMGP00000029515.1"/>
    <property type="gene ID" value="ENSPMGG00000023741.1"/>
</dbReference>
<reference evidence="2" key="2">
    <citation type="submission" date="2025-09" db="UniProtKB">
        <authorList>
            <consortium name="Ensembl"/>
        </authorList>
    </citation>
    <scope>IDENTIFICATION</scope>
</reference>
<dbReference type="InterPro" id="IPR050111">
    <property type="entry name" value="C-type_lectin/snaclec_domain"/>
</dbReference>
<dbReference type="Gene3D" id="3.10.100.10">
    <property type="entry name" value="Mannose-Binding Protein A, subunit A"/>
    <property type="match status" value="1"/>
</dbReference>
<dbReference type="SUPFAM" id="SSF56436">
    <property type="entry name" value="C-type lectin-like"/>
    <property type="match status" value="1"/>
</dbReference>
<evidence type="ECO:0000313" key="3">
    <source>
        <dbReference type="Proteomes" id="UP000261520"/>
    </source>
</evidence>
<dbReference type="Proteomes" id="UP000261520">
    <property type="component" value="Unplaced"/>
</dbReference>
<proteinExistence type="predicted"/>
<dbReference type="PANTHER" id="PTHR22803">
    <property type="entry name" value="MANNOSE, PHOSPHOLIPASE, LECTIN RECEPTOR RELATED"/>
    <property type="match status" value="1"/>
</dbReference>
<dbReference type="AlphaFoldDB" id="A0A3B4BM29"/>
<name>A0A3B4BM29_9GOBI</name>
<sequence>MLSDFIWKHNGCWDKILSLSFGPHINFFFSALESLNHQITEERAKLEKGLQEMGKYAFTMEHRIFRLHYNSGSLKHEGGCNLFFSDNYTSKGWLYFQGSVYLGSTTEQTWQESRQYCQKRGADLTIISSVQEQTFVATSFTERRWIGLTASQSREWIWVDGSQLNTRFTQFWDSGEPNNKHNDEFCVETNYNGDTWNDEGCYEKRLCICQKRMTF</sequence>
<dbReference type="PROSITE" id="PS50041">
    <property type="entry name" value="C_TYPE_LECTIN_2"/>
    <property type="match status" value="1"/>
</dbReference>
<feature type="domain" description="C-type lectin" evidence="1">
    <location>
        <begin position="96"/>
        <end position="210"/>
    </location>
</feature>
<protein>
    <recommendedName>
        <fullName evidence="1">C-type lectin domain-containing protein</fullName>
    </recommendedName>
</protein>
<dbReference type="InterPro" id="IPR016187">
    <property type="entry name" value="CTDL_fold"/>
</dbReference>
<dbReference type="Pfam" id="PF00059">
    <property type="entry name" value="Lectin_C"/>
    <property type="match status" value="1"/>
</dbReference>
<dbReference type="STRING" id="409849.ENSPMGP00000029515"/>
<reference evidence="2" key="1">
    <citation type="submission" date="2025-08" db="UniProtKB">
        <authorList>
            <consortium name="Ensembl"/>
        </authorList>
    </citation>
    <scope>IDENTIFICATION</scope>
</reference>
<keyword evidence="3" id="KW-1185">Reference proteome</keyword>
<accession>A0A3B4BM29</accession>